<organism evidence="1 2">
    <name type="scientific">Thalassococcus arenae</name>
    <dbReference type="NCBI Taxonomy" id="2851652"/>
    <lineage>
        <taxon>Bacteria</taxon>
        <taxon>Pseudomonadati</taxon>
        <taxon>Pseudomonadota</taxon>
        <taxon>Alphaproteobacteria</taxon>
        <taxon>Rhodobacterales</taxon>
        <taxon>Roseobacteraceae</taxon>
        <taxon>Thalassococcus</taxon>
    </lineage>
</organism>
<name>A0ABS6NAJ0_9RHOB</name>
<sequence>MQSFLSTIRSSMEKRTLYNRTVGEIRRMPRDVALDLNIFPEDAEKIAYKAVYGG</sequence>
<keyword evidence="2" id="KW-1185">Reference proteome</keyword>
<dbReference type="EMBL" id="JAHRWL010000002">
    <property type="protein sequence ID" value="MBV2361042.1"/>
    <property type="molecule type" value="Genomic_DNA"/>
</dbReference>
<comment type="caution">
    <text evidence="1">The sequence shown here is derived from an EMBL/GenBank/DDBJ whole genome shotgun (WGS) entry which is preliminary data.</text>
</comment>
<protein>
    <submittedName>
        <fullName evidence="1">Uncharacterized protein</fullName>
    </submittedName>
</protein>
<evidence type="ECO:0000313" key="2">
    <source>
        <dbReference type="Proteomes" id="UP001166293"/>
    </source>
</evidence>
<proteinExistence type="predicted"/>
<reference evidence="1" key="1">
    <citation type="submission" date="2021-06" db="EMBL/GenBank/DDBJ databases">
        <title>Thalassococcus sp. CAU 1522 isolated from sea sand, Republic of Korea.</title>
        <authorList>
            <person name="Kim W."/>
        </authorList>
    </citation>
    <scope>NUCLEOTIDE SEQUENCE</scope>
    <source>
        <strain evidence="1">CAU 1522</strain>
    </source>
</reference>
<dbReference type="Proteomes" id="UP001166293">
    <property type="component" value="Unassembled WGS sequence"/>
</dbReference>
<dbReference type="RefSeq" id="WP_217779381.1">
    <property type="nucleotide sequence ID" value="NZ_JAHRWL010000002.1"/>
</dbReference>
<evidence type="ECO:0000313" key="1">
    <source>
        <dbReference type="EMBL" id="MBV2361042.1"/>
    </source>
</evidence>
<accession>A0ABS6NAJ0</accession>
<gene>
    <name evidence="1" type="ORF">KUH32_14855</name>
</gene>